<sequence>MQYKSKDIAKASVIMAMSSREEEAELKIKYLDSGIKTAAVDIGGNVVDSISKILERALVASKRNGIISESHIYEGALTGATREAIAQIMDKAVGFNVGGKIGIARCQEHLSVCIFLTIGMFRLDEVVIGLGHRAVPIDHE</sequence>
<keyword evidence="5" id="KW-0805">Transcription regulation</keyword>
<evidence type="ECO:0000256" key="2">
    <source>
        <dbReference type="ARBA" id="ARBA00009992"/>
    </source>
</evidence>
<protein>
    <recommendedName>
        <fullName evidence="3">Hut operon positive regulatory protein</fullName>
    </recommendedName>
</protein>
<organism evidence="7 8">
    <name type="scientific">Fusobacterium ulcerans</name>
    <dbReference type="NCBI Taxonomy" id="861"/>
    <lineage>
        <taxon>Bacteria</taxon>
        <taxon>Fusobacteriati</taxon>
        <taxon>Fusobacteriota</taxon>
        <taxon>Fusobacteriia</taxon>
        <taxon>Fusobacteriales</taxon>
        <taxon>Fusobacteriaceae</taxon>
        <taxon>Fusobacterium</taxon>
    </lineage>
</organism>
<dbReference type="Gene3D" id="3.40.1510.10">
    <property type="entry name" value="Hut operon regulatory protein HutP"/>
    <property type="match status" value="1"/>
</dbReference>
<dbReference type="Proteomes" id="UP000249008">
    <property type="component" value="Chromosome 1"/>
</dbReference>
<evidence type="ECO:0000256" key="5">
    <source>
        <dbReference type="ARBA" id="ARBA00023015"/>
    </source>
</evidence>
<dbReference type="KEGG" id="ful:C4N20_08525"/>
<evidence type="ECO:0000256" key="1">
    <source>
        <dbReference type="ARBA" id="ARBA00002945"/>
    </source>
</evidence>
<dbReference type="InterPro" id="IPR036482">
    <property type="entry name" value="Regulatory_HutP_sf"/>
</dbReference>
<dbReference type="CDD" id="cd11640">
    <property type="entry name" value="HutP"/>
    <property type="match status" value="1"/>
</dbReference>
<gene>
    <name evidence="7" type="ORF">NCTC12112_00255</name>
</gene>
<dbReference type="EMBL" id="LS483487">
    <property type="protein sequence ID" value="SQI99788.1"/>
    <property type="molecule type" value="Genomic_DNA"/>
</dbReference>
<comment type="function">
    <text evidence="1">Antiterminator that binds to cis-acting regulatory sequences on the mRNA in the presence of histidine, thereby suppressing transcription termination and activating the hut operon for histidine utilization.</text>
</comment>
<dbReference type="GO" id="GO:0003723">
    <property type="term" value="F:RNA binding"/>
    <property type="evidence" value="ECO:0007669"/>
    <property type="project" value="UniProtKB-KW"/>
</dbReference>
<reference evidence="7 8" key="1">
    <citation type="submission" date="2018-06" db="EMBL/GenBank/DDBJ databases">
        <authorList>
            <consortium name="Pathogen Informatics"/>
            <person name="Doyle S."/>
        </authorList>
    </citation>
    <scope>NUCLEOTIDE SEQUENCE [LARGE SCALE GENOMIC DNA]</scope>
    <source>
        <strain evidence="7 8">NCTC12112</strain>
    </source>
</reference>
<evidence type="ECO:0000313" key="8">
    <source>
        <dbReference type="Proteomes" id="UP000249008"/>
    </source>
</evidence>
<keyword evidence="6" id="KW-0804">Transcription</keyword>
<accession>A0AAX1TU90</accession>
<dbReference type="Pfam" id="PF09021">
    <property type="entry name" value="HutP"/>
    <property type="match status" value="1"/>
</dbReference>
<keyword evidence="4" id="KW-0694">RNA-binding</keyword>
<evidence type="ECO:0000256" key="4">
    <source>
        <dbReference type="ARBA" id="ARBA00022884"/>
    </source>
</evidence>
<evidence type="ECO:0000256" key="6">
    <source>
        <dbReference type="ARBA" id="ARBA00023163"/>
    </source>
</evidence>
<evidence type="ECO:0000256" key="3">
    <source>
        <dbReference type="ARBA" id="ARBA00019377"/>
    </source>
</evidence>
<dbReference type="RefSeq" id="WP_005979041.1">
    <property type="nucleotide sequence ID" value="NZ_BAABXY010000001.1"/>
</dbReference>
<name>A0AAX1TU90_9FUSO</name>
<comment type="similarity">
    <text evidence="2">Belongs to the HutP family.</text>
</comment>
<dbReference type="InterPro" id="IPR015111">
    <property type="entry name" value="Regulatory_HutP"/>
</dbReference>
<proteinExistence type="inferred from homology"/>
<dbReference type="GeneID" id="78454853"/>
<dbReference type="AlphaFoldDB" id="A0AAX1TU90"/>
<evidence type="ECO:0000313" key="7">
    <source>
        <dbReference type="EMBL" id="SQI99788.1"/>
    </source>
</evidence>